<dbReference type="Pfam" id="PF06271">
    <property type="entry name" value="RDD"/>
    <property type="match status" value="1"/>
</dbReference>
<dbReference type="RefSeq" id="WP_170829454.1">
    <property type="nucleotide sequence ID" value="NZ_FMWL01000017.1"/>
</dbReference>
<dbReference type="InterPro" id="IPR051791">
    <property type="entry name" value="Pra-immunoreactive"/>
</dbReference>
<evidence type="ECO:0000256" key="3">
    <source>
        <dbReference type="ARBA" id="ARBA00022692"/>
    </source>
</evidence>
<dbReference type="EMBL" id="FMWL01000017">
    <property type="protein sequence ID" value="SCZ81258.1"/>
    <property type="molecule type" value="Genomic_DNA"/>
</dbReference>
<name>A0A1G5S507_9FIRM</name>
<dbReference type="AlphaFoldDB" id="A0A1G5S507"/>
<dbReference type="Proteomes" id="UP000199208">
    <property type="component" value="Unassembled WGS sequence"/>
</dbReference>
<dbReference type="STRING" id="1120920.SAMN03080599_02686"/>
<proteinExistence type="predicted"/>
<reference evidence="8 9" key="1">
    <citation type="submission" date="2016-10" db="EMBL/GenBank/DDBJ databases">
        <authorList>
            <person name="de Groot N.N."/>
        </authorList>
    </citation>
    <scope>NUCLEOTIDE SEQUENCE [LARGE SCALE GENOMIC DNA]</scope>
    <source>
        <strain evidence="8 9">DSM 2784</strain>
    </source>
</reference>
<evidence type="ECO:0000259" key="7">
    <source>
        <dbReference type="Pfam" id="PF06271"/>
    </source>
</evidence>
<keyword evidence="5 6" id="KW-0472">Membrane</keyword>
<protein>
    <submittedName>
        <fullName evidence="8">RDD family protein</fullName>
    </submittedName>
</protein>
<evidence type="ECO:0000313" key="9">
    <source>
        <dbReference type="Proteomes" id="UP000199208"/>
    </source>
</evidence>
<comment type="subcellular location">
    <subcellularLocation>
        <location evidence="1">Cell membrane</location>
        <topology evidence="1">Multi-pass membrane protein</topology>
    </subcellularLocation>
</comment>
<feature type="domain" description="RDD" evidence="7">
    <location>
        <begin position="6"/>
        <end position="121"/>
    </location>
</feature>
<dbReference type="PANTHER" id="PTHR36115">
    <property type="entry name" value="PROLINE-RICH ANTIGEN HOMOLOG-RELATED"/>
    <property type="match status" value="1"/>
</dbReference>
<organism evidence="8 9">
    <name type="scientific">Acidaminobacter hydrogenoformans DSM 2784</name>
    <dbReference type="NCBI Taxonomy" id="1120920"/>
    <lineage>
        <taxon>Bacteria</taxon>
        <taxon>Bacillati</taxon>
        <taxon>Bacillota</taxon>
        <taxon>Clostridia</taxon>
        <taxon>Peptostreptococcales</taxon>
        <taxon>Acidaminobacteraceae</taxon>
        <taxon>Acidaminobacter</taxon>
    </lineage>
</organism>
<feature type="transmembrane region" description="Helical" evidence="6">
    <location>
        <begin position="35"/>
        <end position="56"/>
    </location>
</feature>
<evidence type="ECO:0000256" key="5">
    <source>
        <dbReference type="ARBA" id="ARBA00023136"/>
    </source>
</evidence>
<keyword evidence="2" id="KW-1003">Cell membrane</keyword>
<accession>A0A1G5S507</accession>
<keyword evidence="3 6" id="KW-0812">Transmembrane</keyword>
<gene>
    <name evidence="8" type="ORF">SAMN03080599_02686</name>
</gene>
<sequence length="149" mass="16776">MMTRSAKPIKRLEAFLLDLLAWGSVIYAFERILGGSFWISGAWAGLVAMTGLNLYLMAHATTLGKFILDMKVIDKPTGRDLPFFRMLLRETVGKAASGVILMIGFIWIIIDNEAAGWHDKMFHSQVVEIVQLKLPARRSQDDDEFFVQG</sequence>
<evidence type="ECO:0000256" key="2">
    <source>
        <dbReference type="ARBA" id="ARBA00022475"/>
    </source>
</evidence>
<dbReference type="InterPro" id="IPR010432">
    <property type="entry name" value="RDD"/>
</dbReference>
<dbReference type="GO" id="GO:0005886">
    <property type="term" value="C:plasma membrane"/>
    <property type="evidence" value="ECO:0007669"/>
    <property type="project" value="UniProtKB-SubCell"/>
</dbReference>
<feature type="transmembrane region" description="Helical" evidence="6">
    <location>
        <begin position="12"/>
        <end position="29"/>
    </location>
</feature>
<keyword evidence="4 6" id="KW-1133">Transmembrane helix</keyword>
<feature type="transmembrane region" description="Helical" evidence="6">
    <location>
        <begin position="91"/>
        <end position="110"/>
    </location>
</feature>
<keyword evidence="9" id="KW-1185">Reference proteome</keyword>
<evidence type="ECO:0000256" key="4">
    <source>
        <dbReference type="ARBA" id="ARBA00022989"/>
    </source>
</evidence>
<evidence type="ECO:0000313" key="8">
    <source>
        <dbReference type="EMBL" id="SCZ81258.1"/>
    </source>
</evidence>
<evidence type="ECO:0000256" key="6">
    <source>
        <dbReference type="SAM" id="Phobius"/>
    </source>
</evidence>
<evidence type="ECO:0000256" key="1">
    <source>
        <dbReference type="ARBA" id="ARBA00004651"/>
    </source>
</evidence>
<dbReference type="PANTHER" id="PTHR36115:SF6">
    <property type="entry name" value="PROLINE-RICH ANTIGEN HOMOLOG"/>
    <property type="match status" value="1"/>
</dbReference>